<dbReference type="EC" id="7.-.-.-" evidence="8"/>
<feature type="binding site" evidence="8">
    <location>
        <position position="424"/>
    </location>
    <ligand>
        <name>[4Fe-4S] cluster</name>
        <dbReference type="ChEBI" id="CHEBI:49883"/>
        <label>1</label>
    </ligand>
</feature>
<feature type="domain" description="4Fe-4S ferredoxin-type" evidence="10">
    <location>
        <begin position="405"/>
        <end position="434"/>
    </location>
</feature>
<comment type="subunit">
    <text evidence="8">The complex is composed of six subunits: RnfA, RnfB, RnfC, RnfD, RnfE and RnfG.</text>
</comment>
<dbReference type="InterPro" id="IPR017900">
    <property type="entry name" value="4Fe4S_Fe_S_CS"/>
</dbReference>
<keyword evidence="2 8" id="KW-0004">4Fe-4S</keyword>
<dbReference type="NCBIfam" id="TIGR01945">
    <property type="entry name" value="rnfC"/>
    <property type="match status" value="1"/>
</dbReference>
<proteinExistence type="inferred from homology"/>
<dbReference type="GO" id="GO:0051539">
    <property type="term" value="F:4 iron, 4 sulfur cluster binding"/>
    <property type="evidence" value="ECO:0007669"/>
    <property type="project" value="UniProtKB-KW"/>
</dbReference>
<dbReference type="RefSeq" id="WP_132939432.1">
    <property type="nucleotide sequence ID" value="NZ_CP119676.1"/>
</dbReference>
<evidence type="ECO:0000256" key="1">
    <source>
        <dbReference type="ARBA" id="ARBA00022448"/>
    </source>
</evidence>
<keyword evidence="8" id="KW-1003">Cell membrane</keyword>
<dbReference type="PROSITE" id="PS51379">
    <property type="entry name" value="4FE4S_FER_2"/>
    <property type="match status" value="2"/>
</dbReference>
<reference evidence="11 12" key="1">
    <citation type="submission" date="2019-03" db="EMBL/GenBank/DDBJ databases">
        <title>Genomic Encyclopedia of Type Strains, Phase IV (KMG-IV): sequencing the most valuable type-strain genomes for metagenomic binning, comparative biology and taxonomic classification.</title>
        <authorList>
            <person name="Goeker M."/>
        </authorList>
    </citation>
    <scope>NUCLEOTIDE SEQUENCE [LARGE SCALE GENOMIC DNA]</scope>
    <source>
        <strain evidence="11 12">DSM 101688</strain>
    </source>
</reference>
<comment type="subcellular location">
    <subcellularLocation>
        <location evidence="8">Cell inner membrane</location>
        <topology evidence="8">Peripheral membrane protein</topology>
    </subcellularLocation>
</comment>
<evidence type="ECO:0000313" key="12">
    <source>
        <dbReference type="Proteomes" id="UP000295304"/>
    </source>
</evidence>
<dbReference type="Pfam" id="PF12838">
    <property type="entry name" value="Fer4_7"/>
    <property type="match status" value="1"/>
</dbReference>
<keyword evidence="7 8" id="KW-0411">Iron-sulfur</keyword>
<dbReference type="SUPFAM" id="SSF142019">
    <property type="entry name" value="Nqo1 FMN-binding domain-like"/>
    <property type="match status" value="1"/>
</dbReference>
<dbReference type="InterPro" id="IPR011538">
    <property type="entry name" value="Nuo51_FMN-bd"/>
</dbReference>
<dbReference type="GO" id="GO:0005886">
    <property type="term" value="C:plasma membrane"/>
    <property type="evidence" value="ECO:0007669"/>
    <property type="project" value="UniProtKB-SubCell"/>
</dbReference>
<dbReference type="Pfam" id="PF10531">
    <property type="entry name" value="SLBB"/>
    <property type="match status" value="1"/>
</dbReference>
<dbReference type="PANTHER" id="PTHR43034:SF2">
    <property type="entry name" value="ION-TRANSLOCATING OXIDOREDUCTASE COMPLEX SUBUNIT C"/>
    <property type="match status" value="1"/>
</dbReference>
<feature type="binding site" evidence="8">
    <location>
        <position position="375"/>
    </location>
    <ligand>
        <name>[4Fe-4S] cluster</name>
        <dbReference type="ChEBI" id="CHEBI:49883"/>
        <label>1</label>
    </ligand>
</feature>
<name>A0A4R3J790_9PROT</name>
<keyword evidence="8" id="KW-0472">Membrane</keyword>
<feature type="domain" description="4Fe-4S ferredoxin-type" evidence="10">
    <location>
        <begin position="366"/>
        <end position="395"/>
    </location>
</feature>
<dbReference type="OrthoDB" id="9767754at2"/>
<evidence type="ECO:0000256" key="2">
    <source>
        <dbReference type="ARBA" id="ARBA00022485"/>
    </source>
</evidence>
<accession>A0A4R3J790</accession>
<dbReference type="GO" id="GO:0022900">
    <property type="term" value="P:electron transport chain"/>
    <property type="evidence" value="ECO:0007669"/>
    <property type="project" value="UniProtKB-UniRule"/>
</dbReference>
<dbReference type="Proteomes" id="UP000295304">
    <property type="component" value="Unassembled WGS sequence"/>
</dbReference>
<evidence type="ECO:0000256" key="5">
    <source>
        <dbReference type="ARBA" id="ARBA00022982"/>
    </source>
</evidence>
<dbReference type="PROSITE" id="PS00198">
    <property type="entry name" value="4FE4S_FER_1"/>
    <property type="match status" value="1"/>
</dbReference>
<keyword evidence="8" id="KW-1278">Translocase</keyword>
<dbReference type="InterPro" id="IPR019554">
    <property type="entry name" value="Soluble_ligand-bd"/>
</dbReference>
<dbReference type="PANTHER" id="PTHR43034">
    <property type="entry name" value="ION-TRANSLOCATING OXIDOREDUCTASE COMPLEX SUBUNIT C"/>
    <property type="match status" value="1"/>
</dbReference>
<dbReference type="InterPro" id="IPR010208">
    <property type="entry name" value="Ion_transpt_RnfC/RsxC"/>
</dbReference>
<evidence type="ECO:0000256" key="7">
    <source>
        <dbReference type="ARBA" id="ARBA00023014"/>
    </source>
</evidence>
<dbReference type="Gene3D" id="3.30.70.20">
    <property type="match status" value="1"/>
</dbReference>
<evidence type="ECO:0000259" key="10">
    <source>
        <dbReference type="PROSITE" id="PS51379"/>
    </source>
</evidence>
<dbReference type="Pfam" id="PF13375">
    <property type="entry name" value="RnfC_N"/>
    <property type="match status" value="1"/>
</dbReference>
<feature type="binding site" evidence="8">
    <location>
        <position position="378"/>
    </location>
    <ligand>
        <name>[4Fe-4S] cluster</name>
        <dbReference type="ChEBI" id="CHEBI:49883"/>
        <label>1</label>
    </ligand>
</feature>
<comment type="cofactor">
    <cofactor evidence="8">
        <name>[4Fe-4S] cluster</name>
        <dbReference type="ChEBI" id="CHEBI:49883"/>
    </cofactor>
    <text evidence="8">Binds 2 [4Fe-4S] clusters per subunit.</text>
</comment>
<dbReference type="InterPro" id="IPR026902">
    <property type="entry name" value="RnfC_N"/>
</dbReference>
<comment type="similarity">
    <text evidence="8">Belongs to the 4Fe4S bacterial-type ferredoxin family. RnfC subfamily.</text>
</comment>
<evidence type="ECO:0000256" key="9">
    <source>
        <dbReference type="SAM" id="MobiDB-lite"/>
    </source>
</evidence>
<keyword evidence="3 8" id="KW-0479">Metal-binding</keyword>
<dbReference type="Gene3D" id="3.40.50.11540">
    <property type="entry name" value="NADH-ubiquinone oxidoreductase 51kDa subunit"/>
    <property type="match status" value="1"/>
</dbReference>
<feature type="binding site" evidence="8">
    <location>
        <position position="385"/>
    </location>
    <ligand>
        <name>[4Fe-4S] cluster</name>
        <dbReference type="ChEBI" id="CHEBI:49883"/>
        <label>2</label>
    </ligand>
</feature>
<protein>
    <recommendedName>
        <fullName evidence="8">Ion-translocating oxidoreductase complex subunit C</fullName>
        <ecNumber evidence="8">7.-.-.-</ecNumber>
    </recommendedName>
    <alternativeName>
        <fullName evidence="8">Rnf electron transport complex subunit C</fullName>
    </alternativeName>
</protein>
<keyword evidence="8" id="KW-0997">Cell inner membrane</keyword>
<sequence length="506" mass="54228">MGIVWTRGRWFRIRGGVHPEDHKNLSAEKPIATLPMPDRLYIPLQQHIGAPAEAVVKIGDRVKKGQLLGRAQGRVSAPVHAPTSGEIVAIGRHPAPHPSGLPIRTITLAADGRDEWGSLPPPLDPRRANPEDIARRVGDCGIVGMGGATFPSAVKLNLRERYALKTLVINGAECEPYLTCDDRLMREHGAEVLDGVDAMRRALGAADAIVAIENNKPQAIDAMSLAARAFSHIRIVAVPARYPMGSEKHLVHALTGRETPARGLTADIGVVVHNAATAFAVHEAVRHGRPLIRRVVTISGEAIKTPANLWAPIGTRIAELIAFTGGLTQDAPRLLLGGPMMGAPLADTATPIVKASGGVLALDQGTKASPETRACIRCARCVDACPSGLMPLEMVLRIRKEDLQSAVAYGLLDCVGCGACAYTCPSKIPLVQYFNYAKGRMAVEQREAHRNTEIKRLVEARAERMERLARAKKEALAKRMAARKKTQNTAARGASDAPAEPRKVGA</sequence>
<keyword evidence="6 8" id="KW-0408">Iron</keyword>
<keyword evidence="4 8" id="KW-0677">Repeat</keyword>
<keyword evidence="12" id="KW-1185">Reference proteome</keyword>
<feature type="binding site" evidence="8">
    <location>
        <position position="417"/>
    </location>
    <ligand>
        <name>[4Fe-4S] cluster</name>
        <dbReference type="ChEBI" id="CHEBI:49883"/>
        <label>2</label>
    </ligand>
</feature>
<feature type="binding site" evidence="8">
    <location>
        <position position="381"/>
    </location>
    <ligand>
        <name>[4Fe-4S] cluster</name>
        <dbReference type="ChEBI" id="CHEBI:49883"/>
        <label>1</label>
    </ligand>
</feature>
<feature type="region of interest" description="Disordered" evidence="9">
    <location>
        <begin position="476"/>
        <end position="506"/>
    </location>
</feature>
<gene>
    <name evidence="8" type="primary">rnfC</name>
    <name evidence="11" type="ORF">EDD55_107137</name>
</gene>
<keyword evidence="1 8" id="KW-0813">Transport</keyword>
<dbReference type="GO" id="GO:0009055">
    <property type="term" value="F:electron transfer activity"/>
    <property type="evidence" value="ECO:0007669"/>
    <property type="project" value="InterPro"/>
</dbReference>
<comment type="function">
    <text evidence="8">Part of a membrane-bound complex that couples electron transfer with translocation of ions across the membrane.</text>
</comment>
<evidence type="ECO:0000313" key="11">
    <source>
        <dbReference type="EMBL" id="TCS61728.1"/>
    </source>
</evidence>
<organism evidence="11 12">
    <name type="scientific">Varunaivibrio sulfuroxidans</name>
    <dbReference type="NCBI Taxonomy" id="1773489"/>
    <lineage>
        <taxon>Bacteria</taxon>
        <taxon>Pseudomonadati</taxon>
        <taxon>Pseudomonadota</taxon>
        <taxon>Alphaproteobacteria</taxon>
        <taxon>Rhodospirillales</taxon>
        <taxon>Magnetovibrionaceae</taxon>
        <taxon>Varunaivibrio</taxon>
    </lineage>
</organism>
<dbReference type="GO" id="GO:0046872">
    <property type="term" value="F:metal ion binding"/>
    <property type="evidence" value="ECO:0007669"/>
    <property type="project" value="UniProtKB-KW"/>
</dbReference>
<dbReference type="InterPro" id="IPR017896">
    <property type="entry name" value="4Fe4S_Fe-S-bd"/>
</dbReference>
<dbReference type="HAMAP" id="MF_00461">
    <property type="entry name" value="RsxC_RnfC"/>
    <property type="match status" value="1"/>
</dbReference>
<feature type="binding site" evidence="8">
    <location>
        <position position="414"/>
    </location>
    <ligand>
        <name>[4Fe-4S] cluster</name>
        <dbReference type="ChEBI" id="CHEBI:49883"/>
        <label>2</label>
    </ligand>
</feature>
<evidence type="ECO:0000256" key="8">
    <source>
        <dbReference type="HAMAP-Rule" id="MF_00461"/>
    </source>
</evidence>
<dbReference type="AlphaFoldDB" id="A0A4R3J790"/>
<dbReference type="SUPFAM" id="SSF46548">
    <property type="entry name" value="alpha-helical ferredoxin"/>
    <property type="match status" value="1"/>
</dbReference>
<dbReference type="Pfam" id="PF01512">
    <property type="entry name" value="Complex1_51K"/>
    <property type="match status" value="1"/>
</dbReference>
<evidence type="ECO:0000256" key="3">
    <source>
        <dbReference type="ARBA" id="ARBA00022723"/>
    </source>
</evidence>
<keyword evidence="5 8" id="KW-0249">Electron transport</keyword>
<evidence type="ECO:0000256" key="4">
    <source>
        <dbReference type="ARBA" id="ARBA00022737"/>
    </source>
</evidence>
<dbReference type="NCBIfam" id="NF003454">
    <property type="entry name" value="PRK05035.1"/>
    <property type="match status" value="1"/>
</dbReference>
<comment type="caution">
    <text evidence="11">The sequence shown here is derived from an EMBL/GenBank/DDBJ whole genome shotgun (WGS) entry which is preliminary data.</text>
</comment>
<evidence type="ECO:0000256" key="6">
    <source>
        <dbReference type="ARBA" id="ARBA00023004"/>
    </source>
</evidence>
<feature type="binding site" evidence="8">
    <location>
        <position position="420"/>
    </location>
    <ligand>
        <name>[4Fe-4S] cluster</name>
        <dbReference type="ChEBI" id="CHEBI:49883"/>
        <label>2</label>
    </ligand>
</feature>
<dbReference type="InterPro" id="IPR037225">
    <property type="entry name" value="Nuo51_FMN-bd_sf"/>
</dbReference>
<dbReference type="EMBL" id="SLZW01000007">
    <property type="protein sequence ID" value="TCS61728.1"/>
    <property type="molecule type" value="Genomic_DNA"/>
</dbReference>